<accession>A0A8T0A2V8</accession>
<evidence type="ECO:0000259" key="5">
    <source>
        <dbReference type="Pfam" id="PF00773"/>
    </source>
</evidence>
<organism evidence="7 8">
    <name type="scientific">Meloidogyne graminicola</name>
    <dbReference type="NCBI Taxonomy" id="189291"/>
    <lineage>
        <taxon>Eukaryota</taxon>
        <taxon>Metazoa</taxon>
        <taxon>Ecdysozoa</taxon>
        <taxon>Nematoda</taxon>
        <taxon>Chromadorea</taxon>
        <taxon>Rhabditida</taxon>
        <taxon>Tylenchina</taxon>
        <taxon>Tylenchomorpha</taxon>
        <taxon>Tylenchoidea</taxon>
        <taxon>Meloidogynidae</taxon>
        <taxon>Meloidogyninae</taxon>
        <taxon>Meloidogyne</taxon>
    </lineage>
</organism>
<evidence type="ECO:0000256" key="1">
    <source>
        <dbReference type="ARBA" id="ARBA00004123"/>
    </source>
</evidence>
<evidence type="ECO:0000259" key="6">
    <source>
        <dbReference type="Pfam" id="PF17215"/>
    </source>
</evidence>
<comment type="caution">
    <text evidence="7">The sequence shown here is derived from an EMBL/GenBank/DDBJ whole genome shotgun (WGS) entry which is preliminary data.</text>
</comment>
<dbReference type="InterPro" id="IPR012340">
    <property type="entry name" value="NA-bd_OB-fold"/>
</dbReference>
<dbReference type="InterPro" id="IPR022966">
    <property type="entry name" value="RNase_II/R_CS"/>
</dbReference>
<dbReference type="GO" id="GO:0071031">
    <property type="term" value="P:nuclear mRNA surveillance of mRNA 3'-end processing"/>
    <property type="evidence" value="ECO:0007669"/>
    <property type="project" value="TreeGrafter"/>
</dbReference>
<dbReference type="EMBL" id="JABEBT010000003">
    <property type="protein sequence ID" value="KAF7639880.1"/>
    <property type="molecule type" value="Genomic_DNA"/>
</dbReference>
<dbReference type="GO" id="GO:0000176">
    <property type="term" value="C:nuclear exosome (RNase complex)"/>
    <property type="evidence" value="ECO:0007669"/>
    <property type="project" value="TreeGrafter"/>
</dbReference>
<dbReference type="Pfam" id="PF17215">
    <property type="entry name" value="Rrp44_S1"/>
    <property type="match status" value="1"/>
</dbReference>
<dbReference type="InterPro" id="IPR001900">
    <property type="entry name" value="RNase_II/R"/>
</dbReference>
<dbReference type="Pfam" id="PF00773">
    <property type="entry name" value="RNB"/>
    <property type="match status" value="1"/>
</dbReference>
<keyword evidence="2" id="KW-0698">rRNA processing</keyword>
<name>A0A8T0A2V8_9BILA</name>
<dbReference type="GO" id="GO:0003723">
    <property type="term" value="F:RNA binding"/>
    <property type="evidence" value="ECO:0007669"/>
    <property type="project" value="InterPro"/>
</dbReference>
<feature type="domain" description="Exosome complex exonuclease RRP44 S1" evidence="6">
    <location>
        <begin position="155"/>
        <end position="186"/>
    </location>
</feature>
<proteinExistence type="predicted"/>
<dbReference type="SUPFAM" id="SSF50249">
    <property type="entry name" value="Nucleic acid-binding proteins"/>
    <property type="match status" value="2"/>
</dbReference>
<evidence type="ECO:0000313" key="7">
    <source>
        <dbReference type="EMBL" id="KAF7639880.1"/>
    </source>
</evidence>
<reference evidence="7" key="1">
    <citation type="journal article" date="2020" name="Ecol. Evol.">
        <title>Genome structure and content of the rice root-knot nematode (Meloidogyne graminicola).</title>
        <authorList>
            <person name="Phan N.T."/>
            <person name="Danchin E.G.J."/>
            <person name="Klopp C."/>
            <person name="Perfus-Barbeoch L."/>
            <person name="Kozlowski D.K."/>
            <person name="Koutsovoulos G.D."/>
            <person name="Lopez-Roques C."/>
            <person name="Bouchez O."/>
            <person name="Zahm M."/>
            <person name="Besnard G."/>
            <person name="Bellafiore S."/>
        </authorList>
    </citation>
    <scope>NUCLEOTIDE SEQUENCE</scope>
    <source>
        <strain evidence="7">VN-18</strain>
    </source>
</reference>
<sequence>MAESCGFHLNVDTGKELGKSLDEIENLSKKSETPRNVMVAKMLKMLATRCMTQAVYFAAGTVPRDQYLHYGLAVQVYTHFTSPIRRYADIMVHRLLGALIGVDSMHPNMLDRRKLIRQTENMNRRHRRAQYASRSSVLLNTFMMIKENPEPCISAIVIGIRSNGIQVMIPKFGLESVIYLNESDGKKGETKQ</sequence>
<dbReference type="InterPro" id="IPR033770">
    <property type="entry name" value="RRP44_S1"/>
</dbReference>
<evidence type="ECO:0000256" key="3">
    <source>
        <dbReference type="ARBA" id="ARBA00022835"/>
    </source>
</evidence>
<evidence type="ECO:0000313" key="8">
    <source>
        <dbReference type="Proteomes" id="UP000605970"/>
    </source>
</evidence>
<evidence type="ECO:0000256" key="4">
    <source>
        <dbReference type="ARBA" id="ARBA00023242"/>
    </source>
</evidence>
<dbReference type="PANTHER" id="PTHR23355">
    <property type="entry name" value="RIBONUCLEASE"/>
    <property type="match status" value="1"/>
</dbReference>
<keyword evidence="4" id="KW-0539">Nucleus</keyword>
<dbReference type="GO" id="GO:0006364">
    <property type="term" value="P:rRNA processing"/>
    <property type="evidence" value="ECO:0007669"/>
    <property type="project" value="UniProtKB-KW"/>
</dbReference>
<comment type="subcellular location">
    <subcellularLocation>
        <location evidence="1">Nucleus</location>
    </subcellularLocation>
</comment>
<protein>
    <submittedName>
        <fullName evidence="7">Uncharacterized protein</fullName>
    </submittedName>
</protein>
<gene>
    <name evidence="7" type="ORF">Mgra_00000801</name>
</gene>
<dbReference type="InterPro" id="IPR050180">
    <property type="entry name" value="RNR_Ribonuclease"/>
</dbReference>
<keyword evidence="8" id="KW-1185">Reference proteome</keyword>
<dbReference type="OrthoDB" id="372421at2759"/>
<dbReference type="GO" id="GO:0016075">
    <property type="term" value="P:rRNA catabolic process"/>
    <property type="evidence" value="ECO:0007669"/>
    <property type="project" value="TreeGrafter"/>
</dbReference>
<dbReference type="AlphaFoldDB" id="A0A8T0A2V8"/>
<dbReference type="PANTHER" id="PTHR23355:SF35">
    <property type="entry name" value="EXOSOME COMPLEX EXONUCLEASE RRP44"/>
    <property type="match status" value="1"/>
</dbReference>
<evidence type="ECO:0000256" key="2">
    <source>
        <dbReference type="ARBA" id="ARBA00022552"/>
    </source>
</evidence>
<dbReference type="Gene3D" id="2.40.50.140">
    <property type="entry name" value="Nucleic acid-binding proteins"/>
    <property type="match status" value="1"/>
</dbReference>
<dbReference type="GO" id="GO:0000177">
    <property type="term" value="C:cytoplasmic exosome (RNase complex)"/>
    <property type="evidence" value="ECO:0007669"/>
    <property type="project" value="TreeGrafter"/>
</dbReference>
<dbReference type="Proteomes" id="UP000605970">
    <property type="component" value="Unassembled WGS sequence"/>
</dbReference>
<dbReference type="GO" id="GO:0000175">
    <property type="term" value="F:3'-5'-RNA exonuclease activity"/>
    <property type="evidence" value="ECO:0007669"/>
    <property type="project" value="TreeGrafter"/>
</dbReference>
<dbReference type="PROSITE" id="PS01175">
    <property type="entry name" value="RIBONUCLEASE_II"/>
    <property type="match status" value="1"/>
</dbReference>
<feature type="domain" description="RNB" evidence="5">
    <location>
        <begin position="27"/>
        <end position="99"/>
    </location>
</feature>
<keyword evidence="3" id="KW-0271">Exosome</keyword>
<dbReference type="GO" id="GO:0004519">
    <property type="term" value="F:endonuclease activity"/>
    <property type="evidence" value="ECO:0007669"/>
    <property type="project" value="TreeGrafter"/>
</dbReference>